<protein>
    <submittedName>
        <fullName evidence="6">Malonyl-CoA/methylmalonyl-CoA synthetase</fullName>
    </submittedName>
</protein>
<dbReference type="Gene3D" id="3.40.50.12780">
    <property type="entry name" value="N-terminal domain of ligase-like"/>
    <property type="match status" value="1"/>
</dbReference>
<evidence type="ECO:0000256" key="3">
    <source>
        <dbReference type="SAM" id="MobiDB-lite"/>
    </source>
</evidence>
<sequence>MRAVAALLSREDARAAERPVLGELTAEGTATTSGAELRAEVMRVARHAERLRPAVIAVLDGSRSSIAVLLGLLAAAVDVVVVEAGNSHLRDERSVIWSAGARTLIRPESSAVPAPTGPTELTYDDLLAPGPATSPTPPAGSGSASPGLLLLTSGSTSEPRLARQPMRAAVRGGELYRSIHGYGPADRILLPVPVAHSFGLIGGLFAGLRAGAQVLTMPKFSAGRLVRALADGASVVLGTPLLYSMLVRAWGTEAHAPGLRLLLSSGGPLPQETADAVRRLCGVPVYQVYGSTETGLVACQDGSRETWQPRSVGVFAPGVQWELLPDTPGDESGGSGHRLAVRTSTMFTGYSDGGPGPGPGLYETGDLVRISDTSEVFLLGRKQTFINVGGKKVNPQRVARLVGDHPDVADVHVFGVEERGEQTVHAAVVAGPRGGAGLAGEVIALCRERLAAHEVPHHVHLLRALPRSALGKVDISALRAAAGVKEDEA</sequence>
<keyword evidence="2" id="KW-0436">Ligase</keyword>
<feature type="region of interest" description="Disordered" evidence="3">
    <location>
        <begin position="125"/>
        <end position="149"/>
    </location>
</feature>
<comment type="caution">
    <text evidence="6">The sequence shown here is derived from an EMBL/GenBank/DDBJ whole genome shotgun (WGS) entry which is preliminary data.</text>
</comment>
<dbReference type="SUPFAM" id="SSF56801">
    <property type="entry name" value="Acetyl-CoA synthetase-like"/>
    <property type="match status" value="1"/>
</dbReference>
<dbReference type="InterPro" id="IPR000873">
    <property type="entry name" value="AMP-dep_synth/lig_dom"/>
</dbReference>
<dbReference type="Pfam" id="PF13193">
    <property type="entry name" value="AMP-binding_C"/>
    <property type="match status" value="1"/>
</dbReference>
<dbReference type="Proteomes" id="UP000238312">
    <property type="component" value="Unassembled WGS sequence"/>
</dbReference>
<dbReference type="PANTHER" id="PTHR43201">
    <property type="entry name" value="ACYL-COA SYNTHETASE"/>
    <property type="match status" value="1"/>
</dbReference>
<evidence type="ECO:0000259" key="4">
    <source>
        <dbReference type="Pfam" id="PF00501"/>
    </source>
</evidence>
<dbReference type="InterPro" id="IPR045851">
    <property type="entry name" value="AMP-bd_C_sf"/>
</dbReference>
<evidence type="ECO:0000313" key="6">
    <source>
        <dbReference type="EMBL" id="PRX70551.1"/>
    </source>
</evidence>
<keyword evidence="7" id="KW-1185">Reference proteome</keyword>
<evidence type="ECO:0000256" key="2">
    <source>
        <dbReference type="ARBA" id="ARBA00022598"/>
    </source>
</evidence>
<accession>A0A2T0NC06</accession>
<dbReference type="InterPro" id="IPR025110">
    <property type="entry name" value="AMP-bd_C"/>
</dbReference>
<dbReference type="Gene3D" id="3.30.300.30">
    <property type="match status" value="1"/>
</dbReference>
<organism evidence="6 7">
    <name type="scientific">Nonomuraea fuscirosea</name>
    <dbReference type="NCBI Taxonomy" id="1291556"/>
    <lineage>
        <taxon>Bacteria</taxon>
        <taxon>Bacillati</taxon>
        <taxon>Actinomycetota</taxon>
        <taxon>Actinomycetes</taxon>
        <taxon>Streptosporangiales</taxon>
        <taxon>Streptosporangiaceae</taxon>
        <taxon>Nonomuraea</taxon>
    </lineage>
</organism>
<dbReference type="InterPro" id="IPR042099">
    <property type="entry name" value="ANL_N_sf"/>
</dbReference>
<dbReference type="EMBL" id="PVNG01000001">
    <property type="protein sequence ID" value="PRX70551.1"/>
    <property type="molecule type" value="Genomic_DNA"/>
</dbReference>
<dbReference type="GO" id="GO:0031956">
    <property type="term" value="F:medium-chain fatty acid-CoA ligase activity"/>
    <property type="evidence" value="ECO:0007669"/>
    <property type="project" value="TreeGrafter"/>
</dbReference>
<evidence type="ECO:0000313" key="7">
    <source>
        <dbReference type="Proteomes" id="UP000238312"/>
    </source>
</evidence>
<gene>
    <name evidence="6" type="ORF">B0I32_101646</name>
</gene>
<dbReference type="CDD" id="cd04433">
    <property type="entry name" value="AFD_class_I"/>
    <property type="match status" value="1"/>
</dbReference>
<comment type="similarity">
    <text evidence="1">Belongs to the ATP-dependent AMP-binding enzyme family.</text>
</comment>
<dbReference type="PANTHER" id="PTHR43201:SF5">
    <property type="entry name" value="MEDIUM-CHAIN ACYL-COA LIGASE ACSF2, MITOCHONDRIAL"/>
    <property type="match status" value="1"/>
</dbReference>
<feature type="domain" description="AMP-binding enzyme C-terminal" evidence="5">
    <location>
        <begin position="402"/>
        <end position="472"/>
    </location>
</feature>
<dbReference type="Pfam" id="PF00501">
    <property type="entry name" value="AMP-binding"/>
    <property type="match status" value="1"/>
</dbReference>
<dbReference type="PROSITE" id="PS00455">
    <property type="entry name" value="AMP_BINDING"/>
    <property type="match status" value="1"/>
</dbReference>
<dbReference type="InterPro" id="IPR020845">
    <property type="entry name" value="AMP-binding_CS"/>
</dbReference>
<evidence type="ECO:0000256" key="1">
    <source>
        <dbReference type="ARBA" id="ARBA00006432"/>
    </source>
</evidence>
<feature type="compositionally biased region" description="Low complexity" evidence="3">
    <location>
        <begin position="139"/>
        <end position="149"/>
    </location>
</feature>
<dbReference type="GO" id="GO:0006631">
    <property type="term" value="P:fatty acid metabolic process"/>
    <property type="evidence" value="ECO:0007669"/>
    <property type="project" value="TreeGrafter"/>
</dbReference>
<proteinExistence type="inferred from homology"/>
<feature type="domain" description="AMP-dependent synthetase/ligase" evidence="4">
    <location>
        <begin position="16"/>
        <end position="350"/>
    </location>
</feature>
<name>A0A2T0NC06_9ACTN</name>
<reference evidence="6 7" key="1">
    <citation type="submission" date="2018-03" db="EMBL/GenBank/DDBJ databases">
        <title>Genomic Encyclopedia of Type Strains, Phase III (KMG-III): the genomes of soil and plant-associated and newly described type strains.</title>
        <authorList>
            <person name="Whitman W."/>
        </authorList>
    </citation>
    <scope>NUCLEOTIDE SEQUENCE [LARGE SCALE GENOMIC DNA]</scope>
    <source>
        <strain evidence="6 7">CGMCC 4.7104</strain>
    </source>
</reference>
<dbReference type="AlphaFoldDB" id="A0A2T0NC06"/>
<evidence type="ECO:0000259" key="5">
    <source>
        <dbReference type="Pfam" id="PF13193"/>
    </source>
</evidence>